<dbReference type="AlphaFoldDB" id="A0A9X1TEP7"/>
<dbReference type="PANTHER" id="PTHR43566:SF2">
    <property type="entry name" value="DUF4143 DOMAIN-CONTAINING PROTEIN"/>
    <property type="match status" value="1"/>
</dbReference>
<dbReference type="EMBL" id="JAJTTC010000001">
    <property type="protein sequence ID" value="MCF0061854.1"/>
    <property type="molecule type" value="Genomic_DNA"/>
</dbReference>
<proteinExistence type="predicted"/>
<dbReference type="Pfam" id="PF13173">
    <property type="entry name" value="AAA_14"/>
    <property type="match status" value="1"/>
</dbReference>
<evidence type="ECO:0000313" key="4">
    <source>
        <dbReference type="Proteomes" id="UP001139000"/>
    </source>
</evidence>
<gene>
    <name evidence="3" type="ORF">LXM26_10140</name>
</gene>
<dbReference type="InterPro" id="IPR011335">
    <property type="entry name" value="Restrct_endonuc-II-like"/>
</dbReference>
<dbReference type="InterPro" id="IPR027417">
    <property type="entry name" value="P-loop_NTPase"/>
</dbReference>
<name>A0A9X1TEP7_9BACT</name>
<reference evidence="3" key="1">
    <citation type="submission" date="2021-12" db="EMBL/GenBank/DDBJ databases">
        <title>Novel species in genus Dyadobacter.</title>
        <authorList>
            <person name="Ma C."/>
        </authorList>
    </citation>
    <scope>NUCLEOTIDE SEQUENCE</scope>
    <source>
        <strain evidence="3">LJ419</strain>
    </source>
</reference>
<dbReference type="RefSeq" id="WP_234655109.1">
    <property type="nucleotide sequence ID" value="NZ_CP094997.1"/>
</dbReference>
<dbReference type="GO" id="GO:0005524">
    <property type="term" value="F:ATP binding"/>
    <property type="evidence" value="ECO:0007669"/>
    <property type="project" value="UniProtKB-KW"/>
</dbReference>
<dbReference type="Proteomes" id="UP001139000">
    <property type="component" value="Unassembled WGS sequence"/>
</dbReference>
<organism evidence="3 4">
    <name type="scientific">Dyadobacter chenwenxiniae</name>
    <dbReference type="NCBI Taxonomy" id="2906456"/>
    <lineage>
        <taxon>Bacteria</taxon>
        <taxon>Pseudomonadati</taxon>
        <taxon>Bacteroidota</taxon>
        <taxon>Cytophagia</taxon>
        <taxon>Cytophagales</taxon>
        <taxon>Spirosomataceae</taxon>
        <taxon>Dyadobacter</taxon>
    </lineage>
</organism>
<dbReference type="InterPro" id="IPR041682">
    <property type="entry name" value="AAA_14"/>
</dbReference>
<evidence type="ECO:0000313" key="3">
    <source>
        <dbReference type="EMBL" id="MCF0061854.1"/>
    </source>
</evidence>
<comment type="caution">
    <text evidence="3">The sequence shown here is derived from an EMBL/GenBank/DDBJ whole genome shotgun (WGS) entry which is preliminary data.</text>
</comment>
<keyword evidence="3" id="KW-0067">ATP-binding</keyword>
<dbReference type="InterPro" id="IPR025420">
    <property type="entry name" value="DUF4143"/>
</dbReference>
<feature type="domain" description="AAA" evidence="1">
    <location>
        <begin position="17"/>
        <end position="133"/>
    </location>
</feature>
<dbReference type="Pfam" id="PF13635">
    <property type="entry name" value="DUF4143"/>
    <property type="match status" value="1"/>
</dbReference>
<dbReference type="SUPFAM" id="SSF52980">
    <property type="entry name" value="Restriction endonuclease-like"/>
    <property type="match status" value="1"/>
</dbReference>
<dbReference type="SUPFAM" id="SSF52540">
    <property type="entry name" value="P-loop containing nucleoside triphosphate hydrolases"/>
    <property type="match status" value="1"/>
</dbReference>
<accession>A0A9X1TEP7</accession>
<feature type="domain" description="DUF4143" evidence="2">
    <location>
        <begin position="175"/>
        <end position="334"/>
    </location>
</feature>
<keyword evidence="3" id="KW-0547">Nucleotide-binding</keyword>
<evidence type="ECO:0000259" key="2">
    <source>
        <dbReference type="Pfam" id="PF13635"/>
    </source>
</evidence>
<dbReference type="PANTHER" id="PTHR43566">
    <property type="entry name" value="CONSERVED PROTEIN"/>
    <property type="match status" value="1"/>
</dbReference>
<keyword evidence="4" id="KW-1185">Reference proteome</keyword>
<evidence type="ECO:0000259" key="1">
    <source>
        <dbReference type="Pfam" id="PF13173"/>
    </source>
</evidence>
<sequence>MVNRELVDKLNGMLEKYPIISLTGPRQSGKTTLAKMVRPDYQYVNLENLSLRAFAKDDPVGFLENYQNGVVIDEAQYVPELFSYLQVLTDERNRKGEYILTGSQNFLMMEQITQSLAGRVAIFYLLPFSLNELKGTAYAPETWEEYILSGSYPRKLVDDIDASTFYDNYLRTYIERDVRQVKNILNLSQFQRFIQLLAGRIGQLFNQQSLGVELGIDNKTVNAWLSVLETSFIAFRLQPYHQNFSKRVVSTPKIYFYDVGLAAHLLGISNVEQLNVHFAKGALYENLIINELQKNVLNQGRQPHFYFWRDYSQNEIDLLITEGVDLKVVEIKSGKTIQNDFFNGLNHFKKITGEASLNLIYGGKEFQKRSGVTIYSISDLDKL</sequence>
<protein>
    <submittedName>
        <fullName evidence="3">ATP-binding protein</fullName>
    </submittedName>
</protein>